<protein>
    <recommendedName>
        <fullName evidence="1">Exodeoxyribonuclease 7 large subunit</fullName>
        <ecNumber evidence="1">3.1.11.6</ecNumber>
    </recommendedName>
</protein>
<dbReference type="EC" id="3.1.11.6" evidence="1"/>
<keyword evidence="1" id="KW-0269">Exonuclease</keyword>
<gene>
    <name evidence="4" type="primary">xseA</name>
    <name evidence="4" type="ORF">NCTC11343_03363</name>
</gene>
<dbReference type="GO" id="GO:0005737">
    <property type="term" value="C:cytoplasm"/>
    <property type="evidence" value="ECO:0007669"/>
    <property type="project" value="UniProtKB-SubCell"/>
</dbReference>
<keyword evidence="1 4" id="KW-0378">Hydrolase</keyword>
<evidence type="ECO:0000256" key="1">
    <source>
        <dbReference type="RuleBase" id="RU004355"/>
    </source>
</evidence>
<dbReference type="Pfam" id="PF02601">
    <property type="entry name" value="Exonuc_VII_L"/>
    <property type="match status" value="1"/>
</dbReference>
<dbReference type="InterPro" id="IPR025824">
    <property type="entry name" value="OB-fold_nuc-bd_dom"/>
</dbReference>
<dbReference type="PANTHER" id="PTHR30008:SF0">
    <property type="entry name" value="EXODEOXYRIBONUCLEASE 7 LARGE SUBUNIT"/>
    <property type="match status" value="1"/>
</dbReference>
<comment type="similarity">
    <text evidence="1">Belongs to the XseA family.</text>
</comment>
<proteinExistence type="inferred from homology"/>
<dbReference type="NCBIfam" id="TIGR00237">
    <property type="entry name" value="xseA"/>
    <property type="match status" value="1"/>
</dbReference>
<dbReference type="GeneID" id="97183236"/>
<keyword evidence="1" id="KW-0540">Nuclease</keyword>
<dbReference type="GO" id="GO:0008855">
    <property type="term" value="F:exodeoxyribonuclease VII activity"/>
    <property type="evidence" value="ECO:0007669"/>
    <property type="project" value="UniProtKB-UniRule"/>
</dbReference>
<reference evidence="4 5" key="1">
    <citation type="submission" date="2018-06" db="EMBL/GenBank/DDBJ databases">
        <authorList>
            <consortium name="Pathogen Informatics"/>
            <person name="Doyle S."/>
        </authorList>
    </citation>
    <scope>NUCLEOTIDE SEQUENCE [LARGE SCALE GENOMIC DNA]</scope>
    <source>
        <strain evidence="4 5">NCTC11343</strain>
    </source>
</reference>
<dbReference type="GO" id="GO:0009318">
    <property type="term" value="C:exodeoxyribonuclease VII complex"/>
    <property type="evidence" value="ECO:0007669"/>
    <property type="project" value="UniProtKB-UniRule"/>
</dbReference>
<evidence type="ECO:0000313" key="4">
    <source>
        <dbReference type="EMBL" id="SPZ88228.1"/>
    </source>
</evidence>
<dbReference type="CDD" id="cd04489">
    <property type="entry name" value="ExoVII_LU_OBF"/>
    <property type="match status" value="1"/>
</dbReference>
<dbReference type="AlphaFoldDB" id="A0A2X2J2I1"/>
<evidence type="ECO:0000259" key="2">
    <source>
        <dbReference type="Pfam" id="PF02601"/>
    </source>
</evidence>
<comment type="catalytic activity">
    <reaction evidence="1">
        <text>Exonucleolytic cleavage in either 5'- to 3'- or 3'- to 5'-direction to yield nucleoside 5'-phosphates.</text>
        <dbReference type="EC" id="3.1.11.6"/>
    </reaction>
</comment>
<feature type="domain" description="Exonuclease VII large subunit C-terminal" evidence="2">
    <location>
        <begin position="148"/>
        <end position="346"/>
    </location>
</feature>
<dbReference type="Proteomes" id="UP000251241">
    <property type="component" value="Unassembled WGS sequence"/>
</dbReference>
<accession>A0A2X2J2I1</accession>
<dbReference type="PANTHER" id="PTHR30008">
    <property type="entry name" value="EXODEOXYRIBONUCLEASE 7 LARGE SUBUNIT"/>
    <property type="match status" value="1"/>
</dbReference>
<dbReference type="InterPro" id="IPR003753">
    <property type="entry name" value="Exonuc_VII_L"/>
</dbReference>
<evidence type="ECO:0000313" key="5">
    <source>
        <dbReference type="Proteomes" id="UP000251241"/>
    </source>
</evidence>
<dbReference type="Pfam" id="PF13742">
    <property type="entry name" value="tRNA_anti_2"/>
    <property type="match status" value="1"/>
</dbReference>
<dbReference type="GO" id="GO:0003676">
    <property type="term" value="F:nucleic acid binding"/>
    <property type="evidence" value="ECO:0007669"/>
    <property type="project" value="InterPro"/>
</dbReference>
<evidence type="ECO:0000259" key="3">
    <source>
        <dbReference type="Pfam" id="PF13742"/>
    </source>
</evidence>
<feature type="domain" description="OB-fold nucleic acid binding" evidence="3">
    <location>
        <begin position="12"/>
        <end position="117"/>
    </location>
</feature>
<comment type="subcellular location">
    <subcellularLocation>
        <location evidence="1">Cytoplasm</location>
    </subcellularLocation>
</comment>
<dbReference type="GO" id="GO:0006308">
    <property type="term" value="P:DNA catabolic process"/>
    <property type="evidence" value="ECO:0007669"/>
    <property type="project" value="UniProtKB-UniRule"/>
</dbReference>
<dbReference type="EMBL" id="UAUU01000009">
    <property type="protein sequence ID" value="SPZ88228.1"/>
    <property type="molecule type" value="Genomic_DNA"/>
</dbReference>
<name>A0A2X2J2I1_SPHMU</name>
<organism evidence="4 5">
    <name type="scientific">Sphingobacterium multivorum</name>
    <dbReference type="NCBI Taxonomy" id="28454"/>
    <lineage>
        <taxon>Bacteria</taxon>
        <taxon>Pseudomonadati</taxon>
        <taxon>Bacteroidota</taxon>
        <taxon>Sphingobacteriia</taxon>
        <taxon>Sphingobacteriales</taxon>
        <taxon>Sphingobacteriaceae</taxon>
        <taxon>Sphingobacterium</taxon>
    </lineage>
</organism>
<dbReference type="InterPro" id="IPR020579">
    <property type="entry name" value="Exonuc_VII_lsu_C"/>
</dbReference>
<sequence>MPELIQDKTIFSLLEVSRSIQKTLAERYKSLYWIKAEMNKLNHYTHSGHCYPELVEKQDGKIVAEIRSILWKADYNRINNNFLKVAQEPLREGITMLFQASISYDPMYGLSLRIVDIDPTFTLGELEKEKLDSIRKLKAEGIYESNKLLGFPVVPKRLAIISVETSKGLSDFYKIINQNPWGYRIECTLFPALLQGDKSVPSIINQLTVIAEKIDKYDVVAIIRGGGGEVGLSSYNNYLLARAIAIFPIPVLTGIGHSTNYTVSEMVAYKNAITPSELADFLIQKFHNFAIPVDKAAESIQQLILTRFKEERNVLSQLATHIQWIGKREIQTSRAAVQQFQHELNSLIKLRLYEHKTALAHTERIIQLSDPIRLLKQGFSITKVNGKLLQSVTQVSPGDVIQTILEYGELTSTVTDKSPKEGLDANQA</sequence>
<dbReference type="RefSeq" id="WP_112375200.1">
    <property type="nucleotide sequence ID" value="NZ_CP069793.1"/>
</dbReference>